<feature type="binding site" evidence="6">
    <location>
        <position position="157"/>
    </location>
    <ligand>
        <name>NADP(+)</name>
        <dbReference type="ChEBI" id="CHEBI:58349"/>
    </ligand>
</feature>
<dbReference type="AlphaFoldDB" id="B8K244"/>
<reference evidence="6" key="2">
    <citation type="journal article" date="2017" name="ChemCatChem">
        <title>One-Pot Biocatalytic Double Oxidation of alpha-Isophorone for the Synthesis of Ketoisophorone.</title>
        <authorList>
            <person name="Tavanti M."/>
            <person name="Parmeggiani F."/>
            <person name="Castellanos J.R.G."/>
            <person name="Mattevi A."/>
            <person name="Turner N.J."/>
        </authorList>
    </citation>
    <scope>X-RAY CRYSTALLOGRAPHY (1.60 ANGSTROMS) IN COMPLEX WITH NADP(+)</scope>
</reference>
<evidence type="ECO:0007829" key="6">
    <source>
        <dbReference type="PDB" id="5MLN"/>
    </source>
</evidence>
<feature type="binding site" evidence="6">
    <location>
        <position position="64"/>
    </location>
    <ligand>
        <name>NADP(+)</name>
        <dbReference type="ChEBI" id="CHEBI:58349"/>
    </ligand>
</feature>
<feature type="binding site" evidence="6">
    <location>
        <position position="13"/>
    </location>
    <ligand>
        <name>NADP(+)</name>
        <dbReference type="ChEBI" id="CHEBI:58349"/>
    </ligand>
</feature>
<sequence length="241" mass="25184">MTTTSNALVTGGSRGIGAASAIKLAQEGYSVTLASRSVDKLNEVKAKLPIVQDGQKHYIWELDLADVEAASSFKGAPLPASSYDVFVSNAGVAAFSPTADHDDKEWQNLLAVNLSSPIALTKALLKDVSERPADNPLQIIYISSVAGLHGAAQVAVYSASKAGLDGFMRSVAREVGPKGIHVNSINPGYTKTEMTAGIEALPDLPIKGWIEPEAIADAVLFLAKSKNITGTNIVVDNGLIA</sequence>
<feature type="binding site" evidence="6">
    <location>
        <position position="37"/>
    </location>
    <ligand>
        <name>NADP(+)</name>
        <dbReference type="ChEBI" id="CHEBI:58349"/>
    </ligand>
</feature>
<evidence type="ECO:0000313" key="5">
    <source>
        <dbReference type="EMBL" id="ABB91667.1"/>
    </source>
</evidence>
<dbReference type="PRINTS" id="PR00081">
    <property type="entry name" value="GDHRDH"/>
</dbReference>
<dbReference type="PDB" id="5MLN">
    <property type="method" value="X-ray"/>
    <property type="resolution" value="1.60 A"/>
    <property type="chains" value="A/B=1-241"/>
</dbReference>
<dbReference type="GO" id="GO:0048038">
    <property type="term" value="F:quinone binding"/>
    <property type="evidence" value="ECO:0007669"/>
    <property type="project" value="TreeGrafter"/>
</dbReference>
<evidence type="ECO:0000256" key="1">
    <source>
        <dbReference type="ARBA" id="ARBA00006484"/>
    </source>
</evidence>
<dbReference type="CDD" id="cd05233">
    <property type="entry name" value="SDR_c"/>
    <property type="match status" value="1"/>
</dbReference>
<keyword evidence="2" id="KW-0521">NADP</keyword>
<feature type="binding site" evidence="6">
    <location>
        <position position="89"/>
    </location>
    <ligand>
        <name>NADP(+)</name>
        <dbReference type="ChEBI" id="CHEBI:58349"/>
    </ligand>
</feature>
<feature type="binding site" evidence="6">
    <location>
        <position position="16"/>
    </location>
    <ligand>
        <name>NADP(+)</name>
        <dbReference type="ChEBI" id="CHEBI:58349"/>
    </ligand>
</feature>
<keyword evidence="6" id="KW-0547">Nucleotide-binding</keyword>
<feature type="binding site" evidence="6">
    <location>
        <position position="190"/>
    </location>
    <ligand>
        <name>NADP(+)</name>
        <dbReference type="ChEBI" id="CHEBI:58349"/>
    </ligand>
</feature>
<feature type="binding site" evidence="6">
    <location>
        <position position="63"/>
    </location>
    <ligand>
        <name>NADP(+)</name>
        <dbReference type="ChEBI" id="CHEBI:58349"/>
    </ligand>
</feature>
<feature type="binding site" evidence="6">
    <location>
        <position position="35"/>
    </location>
    <ligand>
        <name>NADP(+)</name>
        <dbReference type="ChEBI" id="CHEBI:58349"/>
    </ligand>
</feature>
<dbReference type="GO" id="GO:0000166">
    <property type="term" value="F:nucleotide binding"/>
    <property type="evidence" value="ECO:0007669"/>
    <property type="project" value="UniProtKB-KW"/>
</dbReference>
<dbReference type="PRINTS" id="PR00080">
    <property type="entry name" value="SDRFAMILY"/>
</dbReference>
<reference evidence="5" key="1">
    <citation type="submission" date="2005-11" db="EMBL/GenBank/DDBJ databases">
        <title>Novel Dehydrogenases from Candida magnoliae.</title>
        <authorList>
            <person name="Breuer M."/>
        </authorList>
    </citation>
    <scope>NUCLEOTIDE SEQUENCE</scope>
    <source>
        <strain evidence="5">ATCC 12573</strain>
    </source>
</reference>
<dbReference type="EMBL" id="DQ288128">
    <property type="protein sequence ID" value="ABB91667.1"/>
    <property type="molecule type" value="Genomic_DNA"/>
</dbReference>
<dbReference type="GO" id="GO:0006633">
    <property type="term" value="P:fatty acid biosynthetic process"/>
    <property type="evidence" value="ECO:0007669"/>
    <property type="project" value="TreeGrafter"/>
</dbReference>
<dbReference type="SMR" id="B8K244"/>
<comment type="similarity">
    <text evidence="1 4">Belongs to the short-chain dehydrogenases/reductases (SDR) family.</text>
</comment>
<gene>
    <name evidence="5" type="primary">adh3</name>
</gene>
<dbReference type="InterPro" id="IPR036291">
    <property type="entry name" value="NAD(P)-bd_dom_sf"/>
</dbReference>
<feature type="binding site" evidence="6">
    <location>
        <position position="14"/>
    </location>
    <ligand>
        <name>NADP(+)</name>
        <dbReference type="ChEBI" id="CHEBI:58349"/>
    </ligand>
</feature>
<dbReference type="InterPro" id="IPR020904">
    <property type="entry name" value="Sc_DH/Rdtase_CS"/>
</dbReference>
<dbReference type="Gene3D" id="3.40.50.720">
    <property type="entry name" value="NAD(P)-binding Rossmann-like Domain"/>
    <property type="match status" value="1"/>
</dbReference>
<feature type="binding site" evidence="6">
    <location>
        <position position="90"/>
    </location>
    <ligand>
        <name>NADP(+)</name>
        <dbReference type="ChEBI" id="CHEBI:58349"/>
    </ligand>
</feature>
<dbReference type="InterPro" id="IPR002347">
    <property type="entry name" value="SDR_fam"/>
</dbReference>
<dbReference type="PROSITE" id="PS00061">
    <property type="entry name" value="ADH_SHORT"/>
    <property type="match status" value="1"/>
</dbReference>
<evidence type="ECO:0000256" key="2">
    <source>
        <dbReference type="ARBA" id="ARBA00022857"/>
    </source>
</evidence>
<keyword evidence="6" id="KW-0002">3D-structure</keyword>
<feature type="binding site" evidence="6">
    <location>
        <position position="11"/>
    </location>
    <ligand>
        <name>NADP(+)</name>
        <dbReference type="ChEBI" id="CHEBI:58349"/>
    </ligand>
</feature>
<feature type="binding site" evidence="6">
    <location>
        <position position="36"/>
    </location>
    <ligand>
        <name>NADP(+)</name>
        <dbReference type="ChEBI" id="CHEBI:58349"/>
    </ligand>
</feature>
<dbReference type="Pfam" id="PF00106">
    <property type="entry name" value="adh_short"/>
    <property type="match status" value="1"/>
</dbReference>
<dbReference type="PANTHER" id="PTHR42760">
    <property type="entry name" value="SHORT-CHAIN DEHYDROGENASES/REDUCTASES FAMILY MEMBER"/>
    <property type="match status" value="1"/>
</dbReference>
<protein>
    <submittedName>
        <fullName evidence="5">Alcohol dehydrogenase 3</fullName>
    </submittedName>
</protein>
<keyword evidence="3" id="KW-0560">Oxidoreductase</keyword>
<name>B8K244_9ASCO</name>
<dbReference type="PDBsum" id="5MLN"/>
<evidence type="ECO:0000256" key="3">
    <source>
        <dbReference type="ARBA" id="ARBA00023002"/>
    </source>
</evidence>
<dbReference type="GO" id="GO:0016616">
    <property type="term" value="F:oxidoreductase activity, acting on the CH-OH group of donors, NAD or NADP as acceptor"/>
    <property type="evidence" value="ECO:0007669"/>
    <property type="project" value="TreeGrafter"/>
</dbReference>
<accession>B8K244</accession>
<feature type="binding site" evidence="6">
    <location>
        <position position="161"/>
    </location>
    <ligand>
        <name>NADP(+)</name>
        <dbReference type="ChEBI" id="CHEBI:58349"/>
    </ligand>
</feature>
<proteinExistence type="evidence at protein level"/>
<evidence type="ECO:0000256" key="4">
    <source>
        <dbReference type="RuleBase" id="RU000363"/>
    </source>
</evidence>
<dbReference type="SUPFAM" id="SSF51735">
    <property type="entry name" value="NAD(P)-binding Rossmann-fold domains"/>
    <property type="match status" value="1"/>
</dbReference>
<feature type="binding site" evidence="6">
    <location>
        <position position="91"/>
    </location>
    <ligand>
        <name>NADP(+)</name>
        <dbReference type="ChEBI" id="CHEBI:58349"/>
    </ligand>
</feature>
<feature type="binding site" evidence="6">
    <location>
        <position position="192"/>
    </location>
    <ligand>
        <name>NADP(+)</name>
        <dbReference type="ChEBI" id="CHEBI:58349"/>
    </ligand>
</feature>
<organism evidence="5">
    <name type="scientific">Starmerella magnoliae</name>
    <dbReference type="NCBI Taxonomy" id="5490"/>
    <lineage>
        <taxon>Eukaryota</taxon>
        <taxon>Fungi</taxon>
        <taxon>Dikarya</taxon>
        <taxon>Ascomycota</taxon>
        <taxon>Saccharomycotina</taxon>
        <taxon>Dipodascomycetes</taxon>
        <taxon>Dipodascales</taxon>
        <taxon>Trichomonascaceae</taxon>
        <taxon>Starmerella</taxon>
    </lineage>
</organism>
<dbReference type="PANTHER" id="PTHR42760:SF133">
    <property type="entry name" value="3-OXOACYL-[ACYL-CARRIER-PROTEIN] REDUCTASE"/>
    <property type="match status" value="1"/>
</dbReference>